<dbReference type="RefSeq" id="WP_121545236.1">
    <property type="nucleotide sequence ID" value="NZ_CP023407.1"/>
</dbReference>
<feature type="region of interest" description="Disordered" evidence="1">
    <location>
        <begin position="76"/>
        <end position="111"/>
    </location>
</feature>
<dbReference type="GeneID" id="93882350"/>
<dbReference type="KEGG" id="sfug:CNQ36_06000"/>
<name>A0A494UIN1_9ACTN</name>
<evidence type="ECO:0000256" key="2">
    <source>
        <dbReference type="SAM" id="Phobius"/>
    </source>
</evidence>
<keyword evidence="2" id="KW-0812">Transmembrane</keyword>
<feature type="transmembrane region" description="Helical" evidence="2">
    <location>
        <begin position="25"/>
        <end position="44"/>
    </location>
</feature>
<accession>A0A494UIN1</accession>
<keyword evidence="4" id="KW-1185">Reference proteome</keyword>
<keyword evidence="2" id="KW-1133">Transmembrane helix</keyword>
<gene>
    <name evidence="3" type="ORF">CNQ36_06000</name>
</gene>
<proteinExistence type="predicted"/>
<organism evidence="3 4">
    <name type="scientific">Streptomyces fungicidicus</name>
    <dbReference type="NCBI Taxonomy" id="68203"/>
    <lineage>
        <taxon>Bacteria</taxon>
        <taxon>Bacillati</taxon>
        <taxon>Actinomycetota</taxon>
        <taxon>Actinomycetes</taxon>
        <taxon>Kitasatosporales</taxon>
        <taxon>Streptomycetaceae</taxon>
        <taxon>Streptomyces</taxon>
    </lineage>
</organism>
<evidence type="ECO:0000313" key="4">
    <source>
        <dbReference type="Proteomes" id="UP000282170"/>
    </source>
</evidence>
<evidence type="ECO:0000256" key="1">
    <source>
        <dbReference type="SAM" id="MobiDB-lite"/>
    </source>
</evidence>
<sequence>MSAGIPLASVKSQIFESVLGFLPDWVQITVLALVVLAVLSSWAVKIKRKVAYRRAVRDGRPVHAAAQYGQGSGADYLGQYAPRPAGPAQQPSGADFLGAHAPRQRPGDGRA</sequence>
<protein>
    <submittedName>
        <fullName evidence="3">Uncharacterized protein</fullName>
    </submittedName>
</protein>
<dbReference type="EMBL" id="CP023407">
    <property type="protein sequence ID" value="AYL35022.1"/>
    <property type="molecule type" value="Genomic_DNA"/>
</dbReference>
<evidence type="ECO:0000313" key="3">
    <source>
        <dbReference type="EMBL" id="AYL35022.1"/>
    </source>
</evidence>
<dbReference type="AlphaFoldDB" id="A0A494UIN1"/>
<dbReference type="Proteomes" id="UP000282170">
    <property type="component" value="Chromosome"/>
</dbReference>
<keyword evidence="2" id="KW-0472">Membrane</keyword>
<reference evidence="3 4" key="1">
    <citation type="submission" date="2017-09" db="EMBL/GenBank/DDBJ databases">
        <authorList>
            <person name="Zhang H."/>
            <person name="Hu S."/>
            <person name="Xu J."/>
            <person name="He Z."/>
        </authorList>
    </citation>
    <scope>NUCLEOTIDE SEQUENCE [LARGE SCALE GENOMIC DNA]</scope>
    <source>
        <strain evidence="3 4">TXX3120</strain>
    </source>
</reference>